<dbReference type="CDD" id="cd06171">
    <property type="entry name" value="Sigma70_r4"/>
    <property type="match status" value="1"/>
</dbReference>
<protein>
    <submittedName>
        <fullName evidence="7">RNA polymerase sigma factor</fullName>
    </submittedName>
</protein>
<sequence>MEENPCDTRCPQQMSPASPDVRHQIAALLPRLRRFGRTLARHPADADDLVQIAIEKALNRIDQWAPGTRLDSWMFRIMQNAWIDEVRARERRDQTFLPEEAGAEVGVQDSQLDALAVRRAVAQLGDEQRAAVGMVLVEGFSYQEAAELLGIPIGTLTSRLARAREALQAWLGELPKEMT</sequence>
<dbReference type="NCBIfam" id="TIGR02937">
    <property type="entry name" value="sigma70-ECF"/>
    <property type="match status" value="1"/>
</dbReference>
<feature type="domain" description="RNA polymerase sigma factor 70 region 4 type 2" evidence="6">
    <location>
        <begin position="115"/>
        <end position="167"/>
    </location>
</feature>
<dbReference type="PANTHER" id="PTHR43133:SF25">
    <property type="entry name" value="RNA POLYMERASE SIGMA FACTOR RFAY-RELATED"/>
    <property type="match status" value="1"/>
</dbReference>
<dbReference type="SUPFAM" id="SSF88946">
    <property type="entry name" value="Sigma2 domain of RNA polymerase sigma factors"/>
    <property type="match status" value="1"/>
</dbReference>
<dbReference type="InterPro" id="IPR036388">
    <property type="entry name" value="WH-like_DNA-bd_sf"/>
</dbReference>
<evidence type="ECO:0000313" key="7">
    <source>
        <dbReference type="EMBL" id="GAA0741306.1"/>
    </source>
</evidence>
<dbReference type="SUPFAM" id="SSF88659">
    <property type="entry name" value="Sigma3 and sigma4 domains of RNA polymerase sigma factors"/>
    <property type="match status" value="1"/>
</dbReference>
<feature type="domain" description="RNA polymerase sigma-70 region 2" evidence="5">
    <location>
        <begin position="26"/>
        <end position="92"/>
    </location>
</feature>
<dbReference type="EMBL" id="BAAAEW010000003">
    <property type="protein sequence ID" value="GAA0741306.1"/>
    <property type="molecule type" value="Genomic_DNA"/>
</dbReference>
<keyword evidence="4" id="KW-0804">Transcription</keyword>
<proteinExistence type="inferred from homology"/>
<dbReference type="Pfam" id="PF04542">
    <property type="entry name" value="Sigma70_r2"/>
    <property type="match status" value="1"/>
</dbReference>
<evidence type="ECO:0000256" key="2">
    <source>
        <dbReference type="ARBA" id="ARBA00023015"/>
    </source>
</evidence>
<evidence type="ECO:0000256" key="4">
    <source>
        <dbReference type="ARBA" id="ARBA00023163"/>
    </source>
</evidence>
<dbReference type="Gene3D" id="1.10.10.10">
    <property type="entry name" value="Winged helix-like DNA-binding domain superfamily/Winged helix DNA-binding domain"/>
    <property type="match status" value="1"/>
</dbReference>
<comment type="similarity">
    <text evidence="1">Belongs to the sigma-70 factor family. ECF subfamily.</text>
</comment>
<dbReference type="InterPro" id="IPR014284">
    <property type="entry name" value="RNA_pol_sigma-70_dom"/>
</dbReference>
<reference evidence="7 8" key="1">
    <citation type="journal article" date="2019" name="Int. J. Syst. Evol. Microbiol.">
        <title>The Global Catalogue of Microorganisms (GCM) 10K type strain sequencing project: providing services to taxonomists for standard genome sequencing and annotation.</title>
        <authorList>
            <consortium name="The Broad Institute Genomics Platform"/>
            <consortium name="The Broad Institute Genome Sequencing Center for Infectious Disease"/>
            <person name="Wu L."/>
            <person name="Ma J."/>
        </authorList>
    </citation>
    <scope>NUCLEOTIDE SEQUENCE [LARGE SCALE GENOMIC DNA]</scope>
    <source>
        <strain evidence="7 8">JCM 15503</strain>
    </source>
</reference>
<organism evidence="7 8">
    <name type="scientific">Ideonella azotifigens</name>
    <dbReference type="NCBI Taxonomy" id="513160"/>
    <lineage>
        <taxon>Bacteria</taxon>
        <taxon>Pseudomonadati</taxon>
        <taxon>Pseudomonadota</taxon>
        <taxon>Betaproteobacteria</taxon>
        <taxon>Burkholderiales</taxon>
        <taxon>Sphaerotilaceae</taxon>
        <taxon>Ideonella</taxon>
    </lineage>
</organism>
<evidence type="ECO:0000256" key="1">
    <source>
        <dbReference type="ARBA" id="ARBA00010641"/>
    </source>
</evidence>
<dbReference type="InterPro" id="IPR013324">
    <property type="entry name" value="RNA_pol_sigma_r3/r4-like"/>
</dbReference>
<evidence type="ECO:0000313" key="8">
    <source>
        <dbReference type="Proteomes" id="UP001500279"/>
    </source>
</evidence>
<dbReference type="Proteomes" id="UP001500279">
    <property type="component" value="Unassembled WGS sequence"/>
</dbReference>
<dbReference type="PANTHER" id="PTHR43133">
    <property type="entry name" value="RNA POLYMERASE ECF-TYPE SIGMA FACTO"/>
    <property type="match status" value="1"/>
</dbReference>
<keyword evidence="2" id="KW-0805">Transcription regulation</keyword>
<evidence type="ECO:0000259" key="5">
    <source>
        <dbReference type="Pfam" id="PF04542"/>
    </source>
</evidence>
<dbReference type="InterPro" id="IPR039425">
    <property type="entry name" value="RNA_pol_sigma-70-like"/>
</dbReference>
<dbReference type="InterPro" id="IPR013249">
    <property type="entry name" value="RNA_pol_sigma70_r4_t2"/>
</dbReference>
<gene>
    <name evidence="7" type="ORF">GCM10009107_03750</name>
</gene>
<accession>A0ABN1JJS1</accession>
<dbReference type="Gene3D" id="1.10.1740.10">
    <property type="match status" value="1"/>
</dbReference>
<dbReference type="Pfam" id="PF08281">
    <property type="entry name" value="Sigma70_r4_2"/>
    <property type="match status" value="1"/>
</dbReference>
<keyword evidence="8" id="KW-1185">Reference proteome</keyword>
<comment type="caution">
    <text evidence="7">The sequence shown here is derived from an EMBL/GenBank/DDBJ whole genome shotgun (WGS) entry which is preliminary data.</text>
</comment>
<dbReference type="InterPro" id="IPR013325">
    <property type="entry name" value="RNA_pol_sigma_r2"/>
</dbReference>
<name>A0ABN1JJS1_9BURK</name>
<evidence type="ECO:0000256" key="3">
    <source>
        <dbReference type="ARBA" id="ARBA00023082"/>
    </source>
</evidence>
<keyword evidence="3" id="KW-0731">Sigma factor</keyword>
<dbReference type="InterPro" id="IPR007627">
    <property type="entry name" value="RNA_pol_sigma70_r2"/>
</dbReference>
<evidence type="ECO:0000259" key="6">
    <source>
        <dbReference type="Pfam" id="PF08281"/>
    </source>
</evidence>